<accession>A0A6L2MUN0</accession>
<comment type="caution">
    <text evidence="2">The sequence shown here is derived from an EMBL/GenBank/DDBJ whole genome shotgun (WGS) entry which is preliminary data.</text>
</comment>
<gene>
    <name evidence="2" type="ORF">Tci_048063</name>
</gene>
<protein>
    <submittedName>
        <fullName evidence="2">GRAS protein</fullName>
    </submittedName>
</protein>
<name>A0A6L2MUN0_TANCI</name>
<dbReference type="AlphaFoldDB" id="A0A6L2MUN0"/>
<evidence type="ECO:0000313" key="2">
    <source>
        <dbReference type="EMBL" id="GEU76085.1"/>
    </source>
</evidence>
<feature type="compositionally biased region" description="Polar residues" evidence="1">
    <location>
        <begin position="29"/>
        <end position="39"/>
    </location>
</feature>
<sequence length="251" mass="28555">MTGRAPDSLSPTSLESQTLVATAEIVSSTSTDTNISTQKRGPRGEYSNNNILKDPSERKLIHIIGPSEYLEACAAISITKDFKAHFHGTQTQWSHLDDEFVDLLYQCFLDRYQYEEIVDPKEARKVWVRRAMERCRGTWARVRIKCEKKSGSKNKADWKNFCPEFVNVAADWDGKSSYVRHTGGSKSFRTHTHQWANESGKRPSNLELFEKLCKKNRHEGDRCDARSEKVALAPIIIANVLDLALDLHLEA</sequence>
<reference evidence="2" key="1">
    <citation type="journal article" date="2019" name="Sci. Rep.">
        <title>Draft genome of Tanacetum cinerariifolium, the natural source of mosquito coil.</title>
        <authorList>
            <person name="Yamashiro T."/>
            <person name="Shiraishi A."/>
            <person name="Satake H."/>
            <person name="Nakayama K."/>
        </authorList>
    </citation>
    <scope>NUCLEOTIDE SEQUENCE</scope>
</reference>
<evidence type="ECO:0000256" key="1">
    <source>
        <dbReference type="SAM" id="MobiDB-lite"/>
    </source>
</evidence>
<organism evidence="2">
    <name type="scientific">Tanacetum cinerariifolium</name>
    <name type="common">Dalmatian daisy</name>
    <name type="synonym">Chrysanthemum cinerariifolium</name>
    <dbReference type="NCBI Taxonomy" id="118510"/>
    <lineage>
        <taxon>Eukaryota</taxon>
        <taxon>Viridiplantae</taxon>
        <taxon>Streptophyta</taxon>
        <taxon>Embryophyta</taxon>
        <taxon>Tracheophyta</taxon>
        <taxon>Spermatophyta</taxon>
        <taxon>Magnoliopsida</taxon>
        <taxon>eudicotyledons</taxon>
        <taxon>Gunneridae</taxon>
        <taxon>Pentapetalae</taxon>
        <taxon>asterids</taxon>
        <taxon>campanulids</taxon>
        <taxon>Asterales</taxon>
        <taxon>Asteraceae</taxon>
        <taxon>Asteroideae</taxon>
        <taxon>Anthemideae</taxon>
        <taxon>Anthemidinae</taxon>
        <taxon>Tanacetum</taxon>
    </lineage>
</organism>
<dbReference type="EMBL" id="BKCJ010007209">
    <property type="protein sequence ID" value="GEU76085.1"/>
    <property type="molecule type" value="Genomic_DNA"/>
</dbReference>
<feature type="region of interest" description="Disordered" evidence="1">
    <location>
        <begin position="29"/>
        <end position="51"/>
    </location>
</feature>
<proteinExistence type="predicted"/>